<name>X1HAL5_9ZZZZ</name>
<accession>X1HAL5</accession>
<dbReference type="EMBL" id="BARU01023245">
    <property type="protein sequence ID" value="GAH50884.1"/>
    <property type="molecule type" value="Genomic_DNA"/>
</dbReference>
<feature type="compositionally biased region" description="Acidic residues" evidence="1">
    <location>
        <begin position="112"/>
        <end position="124"/>
    </location>
</feature>
<comment type="caution">
    <text evidence="3">The sequence shown here is derived from an EMBL/GenBank/DDBJ whole genome shotgun (WGS) entry which is preliminary data.</text>
</comment>
<feature type="non-terminal residue" evidence="3">
    <location>
        <position position="165"/>
    </location>
</feature>
<dbReference type="InterPro" id="IPR008984">
    <property type="entry name" value="SMAD_FHA_dom_sf"/>
</dbReference>
<evidence type="ECO:0000259" key="2">
    <source>
        <dbReference type="PROSITE" id="PS50006"/>
    </source>
</evidence>
<dbReference type="SMART" id="SM00240">
    <property type="entry name" value="FHA"/>
    <property type="match status" value="1"/>
</dbReference>
<feature type="domain" description="FHA" evidence="2">
    <location>
        <begin position="37"/>
        <end position="87"/>
    </location>
</feature>
<dbReference type="Pfam" id="PF00498">
    <property type="entry name" value="FHA"/>
    <property type="match status" value="1"/>
</dbReference>
<dbReference type="InterPro" id="IPR000253">
    <property type="entry name" value="FHA_dom"/>
</dbReference>
<evidence type="ECO:0000256" key="1">
    <source>
        <dbReference type="SAM" id="MobiDB-lite"/>
    </source>
</evidence>
<dbReference type="PROSITE" id="PS50006">
    <property type="entry name" value="FHA_DOMAIN"/>
    <property type="match status" value="1"/>
</dbReference>
<organism evidence="3">
    <name type="scientific">marine sediment metagenome</name>
    <dbReference type="NCBI Taxonomy" id="412755"/>
    <lineage>
        <taxon>unclassified sequences</taxon>
        <taxon>metagenomes</taxon>
        <taxon>ecological metagenomes</taxon>
    </lineage>
</organism>
<evidence type="ECO:0000313" key="3">
    <source>
        <dbReference type="EMBL" id="GAH50884.1"/>
    </source>
</evidence>
<sequence length="165" mass="17857">MGRDTMAAEGPAQVEYKLVALNQEAGGQEFLLDGPVVSVGRQSATDIDLFWDPYVSRRHARLRKDGADWLLEDLGSSNGTYLGDERLDGSAAVKPGDRIRIGHTWLEFQVEEPVPEPGPDEAEPLGESAPTPSVWKRAISFLRRPAQAKPAPSDRSEGATFSAGA</sequence>
<reference evidence="3" key="1">
    <citation type="journal article" date="2014" name="Front. Microbiol.">
        <title>High frequency of phylogenetically diverse reductive dehalogenase-homologous genes in deep subseafloor sedimentary metagenomes.</title>
        <authorList>
            <person name="Kawai M."/>
            <person name="Futagami T."/>
            <person name="Toyoda A."/>
            <person name="Takaki Y."/>
            <person name="Nishi S."/>
            <person name="Hori S."/>
            <person name="Arai W."/>
            <person name="Tsubouchi T."/>
            <person name="Morono Y."/>
            <person name="Uchiyama I."/>
            <person name="Ito T."/>
            <person name="Fujiyama A."/>
            <person name="Inagaki F."/>
            <person name="Takami H."/>
        </authorList>
    </citation>
    <scope>NUCLEOTIDE SEQUENCE</scope>
    <source>
        <strain evidence="3">Expedition CK06-06</strain>
    </source>
</reference>
<proteinExistence type="predicted"/>
<gene>
    <name evidence="3" type="ORF">S03H2_37746</name>
</gene>
<dbReference type="InterPro" id="IPR050923">
    <property type="entry name" value="Cell_Proc_Reg/RNA_Proc"/>
</dbReference>
<dbReference type="PANTHER" id="PTHR23308">
    <property type="entry name" value="NUCLEAR INHIBITOR OF PROTEIN PHOSPHATASE-1"/>
    <property type="match status" value="1"/>
</dbReference>
<dbReference type="SUPFAM" id="SSF49879">
    <property type="entry name" value="SMAD/FHA domain"/>
    <property type="match status" value="1"/>
</dbReference>
<dbReference type="AlphaFoldDB" id="X1HAL5"/>
<dbReference type="Gene3D" id="2.60.200.20">
    <property type="match status" value="1"/>
</dbReference>
<protein>
    <recommendedName>
        <fullName evidence="2">FHA domain-containing protein</fullName>
    </recommendedName>
</protein>
<feature type="region of interest" description="Disordered" evidence="1">
    <location>
        <begin position="112"/>
        <end position="132"/>
    </location>
</feature>
<dbReference type="CDD" id="cd00060">
    <property type="entry name" value="FHA"/>
    <property type="match status" value="1"/>
</dbReference>
<feature type="region of interest" description="Disordered" evidence="1">
    <location>
        <begin position="145"/>
        <end position="165"/>
    </location>
</feature>